<keyword evidence="3" id="KW-0804">Transcription</keyword>
<evidence type="ECO:0000313" key="7">
    <source>
        <dbReference type="Proteomes" id="UP000008544"/>
    </source>
</evidence>
<keyword evidence="4" id="KW-0535">Nitrogen fixation</keyword>
<dbReference type="PANTHER" id="PTHR30115">
    <property type="entry name" value="NITROGEN REGULATORY PROTEIN P-II"/>
    <property type="match status" value="1"/>
</dbReference>
<dbReference type="Proteomes" id="UP000008544">
    <property type="component" value="Chromosome"/>
</dbReference>
<organism evidence="6 7">
    <name type="scientific">Desulforudis audaxviator (strain MP104C)</name>
    <dbReference type="NCBI Taxonomy" id="477974"/>
    <lineage>
        <taxon>Bacteria</taxon>
        <taxon>Bacillati</taxon>
        <taxon>Bacillota</taxon>
        <taxon>Clostridia</taxon>
        <taxon>Thermoanaerobacterales</taxon>
        <taxon>Candidatus Desulforudaceae</taxon>
        <taxon>Candidatus Desulforudis</taxon>
    </lineage>
</organism>
<dbReference type="AlphaFoldDB" id="B1I0Y9"/>
<dbReference type="InterPro" id="IPR002187">
    <property type="entry name" value="N-reg_PII"/>
</dbReference>
<gene>
    <name evidence="6" type="ordered locus">Daud_0144</name>
</gene>
<accession>B1I0Y9</accession>
<evidence type="ECO:0000256" key="1">
    <source>
        <dbReference type="ARBA" id="ARBA00002440"/>
    </source>
</evidence>
<dbReference type="GO" id="GO:0006808">
    <property type="term" value="P:regulation of nitrogen utilization"/>
    <property type="evidence" value="ECO:0007669"/>
    <property type="project" value="InterPro"/>
</dbReference>
<keyword evidence="2" id="KW-0805">Transcription regulation</keyword>
<dbReference type="KEGG" id="dau:Daud_0144"/>
<name>B1I0Y9_DESAP</name>
<evidence type="ECO:0000256" key="3">
    <source>
        <dbReference type="ARBA" id="ARBA00023163"/>
    </source>
</evidence>
<dbReference type="SUPFAM" id="SSF54913">
    <property type="entry name" value="GlnB-like"/>
    <property type="match status" value="1"/>
</dbReference>
<dbReference type="eggNOG" id="COG0347">
    <property type="taxonomic scope" value="Bacteria"/>
</dbReference>
<protein>
    <submittedName>
        <fullName evidence="6">Nitrogen regulatory protein P-II</fullName>
    </submittedName>
</protein>
<proteinExistence type="inferred from homology"/>
<dbReference type="InterPro" id="IPR017918">
    <property type="entry name" value="N-reg_PII_CS"/>
</dbReference>
<dbReference type="GO" id="GO:0005524">
    <property type="term" value="F:ATP binding"/>
    <property type="evidence" value="ECO:0007669"/>
    <property type="project" value="TreeGrafter"/>
</dbReference>
<evidence type="ECO:0000256" key="2">
    <source>
        <dbReference type="ARBA" id="ARBA00023015"/>
    </source>
</evidence>
<comment type="similarity">
    <text evidence="5">Belongs to the P(II) protein family.</text>
</comment>
<dbReference type="GO" id="GO:0005829">
    <property type="term" value="C:cytosol"/>
    <property type="evidence" value="ECO:0007669"/>
    <property type="project" value="TreeGrafter"/>
</dbReference>
<dbReference type="Pfam" id="PF00543">
    <property type="entry name" value="P-II"/>
    <property type="match status" value="1"/>
</dbReference>
<dbReference type="PANTHER" id="PTHR30115:SF13">
    <property type="entry name" value="PII-LIKE PROTEIN GLNBI"/>
    <property type="match status" value="1"/>
</dbReference>
<dbReference type="InterPro" id="IPR015867">
    <property type="entry name" value="N-reg_PII/ATP_PRibTrfase_C"/>
</dbReference>
<sequence>MKKITAIVRPERAEEVAEALGKAGFAALTKMDVAGRGKQMGLRMGSVYYDELPKTMFWLVVQDERVAEAVEVISKTAYTGNFGDGKIFVSPVEEAYTIRTGVKEL</sequence>
<reference evidence="7" key="1">
    <citation type="submission" date="2007-10" db="EMBL/GenBank/DDBJ databases">
        <title>Complete sequence of chromosome of Desulforudis audaxviator MP104C.</title>
        <authorList>
            <person name="Copeland A."/>
            <person name="Lucas S."/>
            <person name="Lapidus A."/>
            <person name="Barry K."/>
            <person name="Glavina del Rio T."/>
            <person name="Dalin E."/>
            <person name="Tice H."/>
            <person name="Bruce D."/>
            <person name="Pitluck S."/>
            <person name="Lowry S.R."/>
            <person name="Larimer F."/>
            <person name="Land M.L."/>
            <person name="Hauser L."/>
            <person name="Kyrpides N."/>
            <person name="Ivanova N.N."/>
            <person name="Richardson P."/>
        </authorList>
    </citation>
    <scope>NUCLEOTIDE SEQUENCE [LARGE SCALE GENOMIC DNA]</scope>
    <source>
        <strain evidence="7">MP104C</strain>
    </source>
</reference>
<keyword evidence="7" id="KW-1185">Reference proteome</keyword>
<dbReference type="PROSITE" id="PS51343">
    <property type="entry name" value="PII_GLNB_DOM"/>
    <property type="match status" value="1"/>
</dbReference>
<evidence type="ECO:0000256" key="5">
    <source>
        <dbReference type="RuleBase" id="RU003936"/>
    </source>
</evidence>
<reference evidence="6 7" key="2">
    <citation type="journal article" date="2008" name="Science">
        <title>Environmental genomics reveals a single-species ecosystem deep within Earth.</title>
        <authorList>
            <person name="Chivian D."/>
            <person name="Brodie E.L."/>
            <person name="Alm E.J."/>
            <person name="Culley D.E."/>
            <person name="Dehal P.S."/>
            <person name="Desantis T.Z."/>
            <person name="Gihring T.M."/>
            <person name="Lapidus A."/>
            <person name="Lin L.H."/>
            <person name="Lowry S.R."/>
            <person name="Moser D.P."/>
            <person name="Richardson P.M."/>
            <person name="Southam G."/>
            <person name="Wanger G."/>
            <person name="Pratt L.M."/>
            <person name="Andersen G.L."/>
            <person name="Hazen T.C."/>
            <person name="Brockman F.J."/>
            <person name="Arkin A.P."/>
            <person name="Onstott T.C."/>
        </authorList>
    </citation>
    <scope>NUCLEOTIDE SEQUENCE [LARGE SCALE GENOMIC DNA]</scope>
    <source>
        <strain evidence="6 7">MP104C</strain>
    </source>
</reference>
<dbReference type="Gene3D" id="3.30.70.120">
    <property type="match status" value="1"/>
</dbReference>
<dbReference type="InterPro" id="IPR011322">
    <property type="entry name" value="N-reg_PII-like_a/b"/>
</dbReference>
<evidence type="ECO:0000256" key="4">
    <source>
        <dbReference type="ARBA" id="ARBA00023231"/>
    </source>
</evidence>
<evidence type="ECO:0000313" key="6">
    <source>
        <dbReference type="EMBL" id="ACA58712.1"/>
    </source>
</evidence>
<dbReference type="PROSITE" id="PS00638">
    <property type="entry name" value="PII_GLNB_CTER"/>
    <property type="match status" value="1"/>
</dbReference>
<dbReference type="HOGENOM" id="CLU_082268_0_1_9"/>
<dbReference type="PRINTS" id="PR00340">
    <property type="entry name" value="PIIGLNB"/>
</dbReference>
<dbReference type="GO" id="GO:0030234">
    <property type="term" value="F:enzyme regulator activity"/>
    <property type="evidence" value="ECO:0007669"/>
    <property type="project" value="InterPro"/>
</dbReference>
<dbReference type="SMART" id="SM00938">
    <property type="entry name" value="P-II"/>
    <property type="match status" value="1"/>
</dbReference>
<dbReference type="RefSeq" id="WP_012301306.1">
    <property type="nucleotide sequence ID" value="NC_010424.1"/>
</dbReference>
<comment type="function">
    <text evidence="1">Could be involved in the regulation of nitrogen fixation.</text>
</comment>
<dbReference type="OrthoDB" id="9802729at2"/>
<dbReference type="STRING" id="477974.Daud_0144"/>
<dbReference type="EMBL" id="CP000860">
    <property type="protein sequence ID" value="ACA58712.1"/>
    <property type="molecule type" value="Genomic_DNA"/>
</dbReference>